<proteinExistence type="predicted"/>
<reference evidence="1" key="1">
    <citation type="journal article" date="2014" name="Front. Microbiol.">
        <title>High frequency of phylogenetically diverse reductive dehalogenase-homologous genes in deep subseafloor sedimentary metagenomes.</title>
        <authorList>
            <person name="Kawai M."/>
            <person name="Futagami T."/>
            <person name="Toyoda A."/>
            <person name="Takaki Y."/>
            <person name="Nishi S."/>
            <person name="Hori S."/>
            <person name="Arai W."/>
            <person name="Tsubouchi T."/>
            <person name="Morono Y."/>
            <person name="Uchiyama I."/>
            <person name="Ito T."/>
            <person name="Fujiyama A."/>
            <person name="Inagaki F."/>
            <person name="Takami H."/>
        </authorList>
    </citation>
    <scope>NUCLEOTIDE SEQUENCE</scope>
    <source>
        <strain evidence="1">Expedition CK06-06</strain>
    </source>
</reference>
<evidence type="ECO:0000313" key="1">
    <source>
        <dbReference type="EMBL" id="GAH46065.1"/>
    </source>
</evidence>
<gene>
    <name evidence="1" type="ORF">S03H2_12204</name>
</gene>
<name>X1GMK5_9ZZZZ</name>
<comment type="caution">
    <text evidence="1">The sequence shown here is derived from an EMBL/GenBank/DDBJ whole genome shotgun (WGS) entry which is preliminary data.</text>
</comment>
<accession>X1GMK5</accession>
<dbReference type="AlphaFoldDB" id="X1GMK5"/>
<dbReference type="EMBL" id="BARU01006217">
    <property type="protein sequence ID" value="GAH46065.1"/>
    <property type="molecule type" value="Genomic_DNA"/>
</dbReference>
<sequence length="443" mass="50758">MLVAARIAAVTVFSHLYAIWTGTDEGNIPAECAVIRDFSGGKEKSNGIEVDVTESTIEETLSTGLFSSRGRNKMGWSHQTYADFLAAQYLKQNGMSHDQIMSLLIHPTDPDEKLIPQLHNTAAWLAGKDKYIFREILKRDPEILLHSNVVAQDKKDRKDLVDTLFKLLEENKLHRLFGLHGRIRNLYHPELQDQLKEYISDCNKSNRSRLAAIDITEAYEMKPLVNDMIKIALDPIEQMIIRENVTDAISRIGNEETKVKLKSLLVNEPEKDISDQLKGCVLRALWPNHLTVKELLTVLTPPQNQNVIGSYDGFISHDLVQHLKPSDIPIALKWIENQVTRLSPLFPLNDLIEQVMLKSWNYIDRPDIIEPFARICLSMLRNHGELFRNERSHTFACALKDEDHNRHRVLETMLPLLSLPSYDSTLLIFSSTPFVLRKDIPWM</sequence>
<protein>
    <submittedName>
        <fullName evidence="1">Uncharacterized protein</fullName>
    </submittedName>
</protein>
<feature type="non-terminal residue" evidence="1">
    <location>
        <position position="443"/>
    </location>
</feature>
<organism evidence="1">
    <name type="scientific">marine sediment metagenome</name>
    <dbReference type="NCBI Taxonomy" id="412755"/>
    <lineage>
        <taxon>unclassified sequences</taxon>
        <taxon>metagenomes</taxon>
        <taxon>ecological metagenomes</taxon>
    </lineage>
</organism>